<keyword evidence="3" id="KW-1185">Reference proteome</keyword>
<organism evidence="2 3">
    <name type="scientific">Mycolicibacterium arenosum</name>
    <dbReference type="NCBI Taxonomy" id="2952157"/>
    <lineage>
        <taxon>Bacteria</taxon>
        <taxon>Bacillati</taxon>
        <taxon>Actinomycetota</taxon>
        <taxon>Actinomycetes</taxon>
        <taxon>Mycobacteriales</taxon>
        <taxon>Mycobacteriaceae</taxon>
        <taxon>Mycolicibacterium</taxon>
    </lineage>
</organism>
<proteinExistence type="predicted"/>
<dbReference type="Gene3D" id="3.30.720.110">
    <property type="match status" value="1"/>
</dbReference>
<dbReference type="InterPro" id="IPR037523">
    <property type="entry name" value="VOC_core"/>
</dbReference>
<dbReference type="Pfam" id="PF00903">
    <property type="entry name" value="Glyoxalase"/>
    <property type="match status" value="1"/>
</dbReference>
<dbReference type="EMBL" id="JANDBD010000014">
    <property type="protein sequence ID" value="MCP9276035.1"/>
    <property type="molecule type" value="Genomic_DNA"/>
</dbReference>
<feature type="domain" description="VOC" evidence="1">
    <location>
        <begin position="4"/>
        <end position="127"/>
    </location>
</feature>
<name>A0ABT1MB01_9MYCO</name>
<dbReference type="Proteomes" id="UP001651690">
    <property type="component" value="Unassembled WGS sequence"/>
</dbReference>
<protein>
    <submittedName>
        <fullName evidence="2">VOC family protein</fullName>
    </submittedName>
</protein>
<dbReference type="InterPro" id="IPR029068">
    <property type="entry name" value="Glyas_Bleomycin-R_OHBP_Dase"/>
</dbReference>
<dbReference type="RefSeq" id="WP_255063888.1">
    <property type="nucleotide sequence ID" value="NZ_JANDBD010000014.1"/>
</dbReference>
<sequence>MTETFNGAFSTVPYSDPRAGIAWLVSAFGATATLVVPEDPDQPLIHAEVRVGSGVVIIDDANRSPERPWALAGPVSVYVVVDDPDAMHDRAVAAGAEIVLELSYKDYGSRDFMTRDPHGNLWCFGTYVPGGDG</sequence>
<dbReference type="PROSITE" id="PS51819">
    <property type="entry name" value="VOC"/>
    <property type="match status" value="1"/>
</dbReference>
<dbReference type="SUPFAM" id="SSF54593">
    <property type="entry name" value="Glyoxalase/Bleomycin resistance protein/Dihydroxybiphenyl dioxygenase"/>
    <property type="match status" value="1"/>
</dbReference>
<dbReference type="PANTHER" id="PTHR34109:SF1">
    <property type="entry name" value="VOC DOMAIN-CONTAINING PROTEIN"/>
    <property type="match status" value="1"/>
</dbReference>
<dbReference type="PANTHER" id="PTHR34109">
    <property type="entry name" value="BNAUNNG04460D PROTEIN-RELATED"/>
    <property type="match status" value="1"/>
</dbReference>
<reference evidence="2 3" key="1">
    <citation type="submission" date="2022-06" db="EMBL/GenBank/DDBJ databases">
        <title>Mycolicibacterium sp. CAU 1645 isolated from seawater.</title>
        <authorList>
            <person name="Kim W."/>
        </authorList>
    </citation>
    <scope>NUCLEOTIDE SEQUENCE [LARGE SCALE GENOMIC DNA]</scope>
    <source>
        <strain evidence="2 3">CAU 1645</strain>
    </source>
</reference>
<dbReference type="InterPro" id="IPR004360">
    <property type="entry name" value="Glyas_Fos-R_dOase_dom"/>
</dbReference>
<comment type="caution">
    <text evidence="2">The sequence shown here is derived from an EMBL/GenBank/DDBJ whole genome shotgun (WGS) entry which is preliminary data.</text>
</comment>
<gene>
    <name evidence="2" type="ORF">NM203_28000</name>
</gene>
<evidence type="ECO:0000313" key="3">
    <source>
        <dbReference type="Proteomes" id="UP001651690"/>
    </source>
</evidence>
<accession>A0ABT1MB01</accession>
<evidence type="ECO:0000259" key="1">
    <source>
        <dbReference type="PROSITE" id="PS51819"/>
    </source>
</evidence>
<dbReference type="Gene3D" id="3.30.720.120">
    <property type="match status" value="1"/>
</dbReference>
<evidence type="ECO:0000313" key="2">
    <source>
        <dbReference type="EMBL" id="MCP9276035.1"/>
    </source>
</evidence>